<sequence>MQSSAKGKLWLPAVNIDVVIVVVQVRVSLGLAGEEAKSPRVVSSPSPLLSSPFVYIAAVLLCSSFISSRSFISATSFLAAFSSSCLCCHTYARAAPYHLSSVMSHFAAAVPPPPPSPPPPSVRPVPEPLKSDPRGTPWDVPPSTTLAPRLPV</sequence>
<organism evidence="2 3">
    <name type="scientific">Portunus trituberculatus</name>
    <name type="common">Swimming crab</name>
    <name type="synonym">Neptunus trituberculatus</name>
    <dbReference type="NCBI Taxonomy" id="210409"/>
    <lineage>
        <taxon>Eukaryota</taxon>
        <taxon>Metazoa</taxon>
        <taxon>Ecdysozoa</taxon>
        <taxon>Arthropoda</taxon>
        <taxon>Crustacea</taxon>
        <taxon>Multicrustacea</taxon>
        <taxon>Malacostraca</taxon>
        <taxon>Eumalacostraca</taxon>
        <taxon>Eucarida</taxon>
        <taxon>Decapoda</taxon>
        <taxon>Pleocyemata</taxon>
        <taxon>Brachyura</taxon>
        <taxon>Eubrachyura</taxon>
        <taxon>Portunoidea</taxon>
        <taxon>Portunidae</taxon>
        <taxon>Portuninae</taxon>
        <taxon>Portunus</taxon>
    </lineage>
</organism>
<proteinExistence type="predicted"/>
<feature type="compositionally biased region" description="Pro residues" evidence="1">
    <location>
        <begin position="110"/>
        <end position="127"/>
    </location>
</feature>
<comment type="caution">
    <text evidence="2">The sequence shown here is derived from an EMBL/GenBank/DDBJ whole genome shotgun (WGS) entry which is preliminary data.</text>
</comment>
<accession>A0A5B7H0K9</accession>
<keyword evidence="3" id="KW-1185">Reference proteome</keyword>
<evidence type="ECO:0000256" key="1">
    <source>
        <dbReference type="SAM" id="MobiDB-lite"/>
    </source>
</evidence>
<protein>
    <submittedName>
        <fullName evidence="2">Uncharacterized protein</fullName>
    </submittedName>
</protein>
<dbReference type="EMBL" id="VSRR010019983">
    <property type="protein sequence ID" value="MPC62718.1"/>
    <property type="molecule type" value="Genomic_DNA"/>
</dbReference>
<evidence type="ECO:0000313" key="3">
    <source>
        <dbReference type="Proteomes" id="UP000324222"/>
    </source>
</evidence>
<name>A0A5B7H0K9_PORTR</name>
<gene>
    <name evidence="2" type="ORF">E2C01_056808</name>
</gene>
<dbReference type="AlphaFoldDB" id="A0A5B7H0K9"/>
<dbReference type="Proteomes" id="UP000324222">
    <property type="component" value="Unassembled WGS sequence"/>
</dbReference>
<feature type="region of interest" description="Disordered" evidence="1">
    <location>
        <begin position="109"/>
        <end position="152"/>
    </location>
</feature>
<reference evidence="2 3" key="1">
    <citation type="submission" date="2019-05" db="EMBL/GenBank/DDBJ databases">
        <title>Another draft genome of Portunus trituberculatus and its Hox gene families provides insights of decapod evolution.</title>
        <authorList>
            <person name="Jeong J.-H."/>
            <person name="Song I."/>
            <person name="Kim S."/>
            <person name="Choi T."/>
            <person name="Kim D."/>
            <person name="Ryu S."/>
            <person name="Kim W."/>
        </authorList>
    </citation>
    <scope>NUCLEOTIDE SEQUENCE [LARGE SCALE GENOMIC DNA]</scope>
    <source>
        <tissue evidence="2">Muscle</tissue>
    </source>
</reference>
<evidence type="ECO:0000313" key="2">
    <source>
        <dbReference type="EMBL" id="MPC62718.1"/>
    </source>
</evidence>